<dbReference type="PROSITE" id="PS50143">
    <property type="entry name" value="BIR_REPEAT_2"/>
    <property type="match status" value="2"/>
</dbReference>
<dbReference type="InterPro" id="IPR013083">
    <property type="entry name" value="Znf_RING/FYVE/PHD"/>
</dbReference>
<evidence type="ECO:0000313" key="7">
    <source>
        <dbReference type="Proteomes" id="UP001217089"/>
    </source>
</evidence>
<feature type="domain" description="RING-type" evidence="5">
    <location>
        <begin position="531"/>
        <end position="565"/>
    </location>
</feature>
<dbReference type="PROSITE" id="PS01282">
    <property type="entry name" value="BIR_REPEAT_1"/>
    <property type="match status" value="1"/>
</dbReference>
<dbReference type="Gene3D" id="1.10.1170.10">
    <property type="entry name" value="Inhibitor Of Apoptosis Protein (2mihbC-IAP-1), Chain A"/>
    <property type="match status" value="2"/>
</dbReference>
<evidence type="ECO:0000259" key="5">
    <source>
        <dbReference type="PROSITE" id="PS50089"/>
    </source>
</evidence>
<dbReference type="Proteomes" id="UP001217089">
    <property type="component" value="Unassembled WGS sequence"/>
</dbReference>
<protein>
    <recommendedName>
        <fullName evidence="5">RING-type domain-containing protein</fullName>
    </recommendedName>
</protein>
<proteinExistence type="inferred from homology"/>
<evidence type="ECO:0000256" key="2">
    <source>
        <dbReference type="ARBA" id="ARBA00022771"/>
    </source>
</evidence>
<comment type="similarity">
    <text evidence="1">Belongs to the IAP family.</text>
</comment>
<dbReference type="SMART" id="SM00238">
    <property type="entry name" value="BIR"/>
    <property type="match status" value="2"/>
</dbReference>
<evidence type="ECO:0000313" key="6">
    <source>
        <dbReference type="EMBL" id="KAJ8314792.1"/>
    </source>
</evidence>
<keyword evidence="7" id="KW-1185">Reference proteome</keyword>
<dbReference type="EMBL" id="JARBDR010000337">
    <property type="protein sequence ID" value="KAJ8314792.1"/>
    <property type="molecule type" value="Genomic_DNA"/>
</dbReference>
<accession>A0ABQ9FE64</accession>
<sequence length="578" mass="65472">MYNQANSSFHAYEYGPYPTHGQFQSHNITTSDEFRGFYSNGQQQGHRNEIDNGSRIMQNGFTGFESDPTTTMSATSFSRNELDFRGQQPESYTMVANKDVLQQQYGISQSKPKYPQYAVKSVRASTYRNFPPEVTQTPEDMAQAGFFYSGKDDVVYCYFCGQGIRAWEPEDDVWIEHARWSPNCGHLLNCKGSEFVRMVKLAETNPEMSYSSIENTREDLSTQVTTPMVNGQAVGGSSHKEENAKTLEDSDSPLLNTVAAQSVLLNDYSKESVIKAINVYKLKEDQRNFFVFLSSFLGRTDFSAANLLQIIFHMDEGLINYDELVSSAKLNDHKVSEPKLKNAHEQPVKNQQSLNTTEDKFARLVSFRHWPLRTAQTPEQMTESGFFYTGQDDLVQCYYCGVGMKNWEREDDPCIEHARWSPTCPYLLVNNGREFVQMVGEMDFDTNDSRIKENVDTGQVDGGSRKTKVCSLEDFTSQLLNTVAAKSVLMNDYSKDSVIKAINIYKLKEVESQRAKLLEEENRRLHEQTLCKICLEEQLAMVFLPCGHLVCCTKCAPALRKCPKCGGIITGSVKTSLI</sequence>
<gene>
    <name evidence="6" type="ORF">KUTeg_006942</name>
</gene>
<keyword evidence="2 4" id="KW-0863">Zinc-finger</keyword>
<dbReference type="Gene3D" id="3.30.40.10">
    <property type="entry name" value="Zinc/RING finger domain, C3HC4 (zinc finger)"/>
    <property type="match status" value="1"/>
</dbReference>
<dbReference type="Pfam" id="PF00653">
    <property type="entry name" value="BIR"/>
    <property type="match status" value="2"/>
</dbReference>
<dbReference type="SMART" id="SM00184">
    <property type="entry name" value="RING"/>
    <property type="match status" value="1"/>
</dbReference>
<evidence type="ECO:0000256" key="1">
    <source>
        <dbReference type="ARBA" id="ARBA00006672"/>
    </source>
</evidence>
<reference evidence="6 7" key="1">
    <citation type="submission" date="2022-12" db="EMBL/GenBank/DDBJ databases">
        <title>Chromosome-level genome of Tegillarca granosa.</title>
        <authorList>
            <person name="Kim J."/>
        </authorList>
    </citation>
    <scope>NUCLEOTIDE SEQUENCE [LARGE SCALE GENOMIC DNA]</scope>
    <source>
        <strain evidence="6">Teg-2019</strain>
        <tissue evidence="6">Adductor muscle</tissue>
    </source>
</reference>
<keyword evidence="3" id="KW-0862">Zinc</keyword>
<dbReference type="PANTHER" id="PTHR10044:SF139">
    <property type="entry name" value="DEATH-ASSOCIATED INHIBITOR OF APOPTOSIS 2"/>
    <property type="match status" value="1"/>
</dbReference>
<evidence type="ECO:0000256" key="4">
    <source>
        <dbReference type="PROSITE-ProRule" id="PRU00175"/>
    </source>
</evidence>
<dbReference type="InterPro" id="IPR001370">
    <property type="entry name" value="BIR_rpt"/>
</dbReference>
<dbReference type="InterPro" id="IPR050784">
    <property type="entry name" value="IAP"/>
</dbReference>
<organism evidence="6 7">
    <name type="scientific">Tegillarca granosa</name>
    <name type="common">Malaysian cockle</name>
    <name type="synonym">Anadara granosa</name>
    <dbReference type="NCBI Taxonomy" id="220873"/>
    <lineage>
        <taxon>Eukaryota</taxon>
        <taxon>Metazoa</taxon>
        <taxon>Spiralia</taxon>
        <taxon>Lophotrochozoa</taxon>
        <taxon>Mollusca</taxon>
        <taxon>Bivalvia</taxon>
        <taxon>Autobranchia</taxon>
        <taxon>Pteriomorphia</taxon>
        <taxon>Arcoida</taxon>
        <taxon>Arcoidea</taxon>
        <taxon>Arcidae</taxon>
        <taxon>Tegillarca</taxon>
    </lineage>
</organism>
<dbReference type="CDD" id="cd16713">
    <property type="entry name" value="RING-HC_BIRC2_3_7"/>
    <property type="match status" value="1"/>
</dbReference>
<dbReference type="SUPFAM" id="SSF57924">
    <property type="entry name" value="Inhibitor of apoptosis (IAP) repeat"/>
    <property type="match status" value="2"/>
</dbReference>
<name>A0ABQ9FE64_TEGGR</name>
<comment type="caution">
    <text evidence="6">The sequence shown here is derived from an EMBL/GenBank/DDBJ whole genome shotgun (WGS) entry which is preliminary data.</text>
</comment>
<dbReference type="InterPro" id="IPR001841">
    <property type="entry name" value="Znf_RING"/>
</dbReference>
<keyword evidence="2 4" id="KW-0479">Metal-binding</keyword>
<dbReference type="CDD" id="cd00022">
    <property type="entry name" value="BIR"/>
    <property type="match status" value="2"/>
</dbReference>
<dbReference type="PROSITE" id="PS50089">
    <property type="entry name" value="ZF_RING_2"/>
    <property type="match status" value="1"/>
</dbReference>
<dbReference type="Pfam" id="PF13920">
    <property type="entry name" value="zf-C3HC4_3"/>
    <property type="match status" value="1"/>
</dbReference>
<dbReference type="PANTHER" id="PTHR10044">
    <property type="entry name" value="INHIBITOR OF APOPTOSIS"/>
    <property type="match status" value="1"/>
</dbReference>
<evidence type="ECO:0000256" key="3">
    <source>
        <dbReference type="ARBA" id="ARBA00022833"/>
    </source>
</evidence>